<dbReference type="InterPro" id="IPR001523">
    <property type="entry name" value="Paired_dom"/>
</dbReference>
<evidence type="ECO:0000313" key="3">
    <source>
        <dbReference type="Proteomes" id="UP000759537"/>
    </source>
</evidence>
<feature type="domain" description="Paired" evidence="1">
    <location>
        <begin position="1"/>
        <end position="112"/>
    </location>
</feature>
<reference evidence="2" key="1">
    <citation type="submission" date="2019-10" db="EMBL/GenBank/DDBJ databases">
        <authorList>
            <consortium name="DOE Joint Genome Institute"/>
            <person name="Kuo A."/>
            <person name="Miyauchi S."/>
            <person name="Kiss E."/>
            <person name="Drula E."/>
            <person name="Kohler A."/>
            <person name="Sanchez-Garcia M."/>
            <person name="Andreopoulos B."/>
            <person name="Barry K.W."/>
            <person name="Bonito G."/>
            <person name="Buee M."/>
            <person name="Carver A."/>
            <person name="Chen C."/>
            <person name="Cichocki N."/>
            <person name="Clum A."/>
            <person name="Culley D."/>
            <person name="Crous P.W."/>
            <person name="Fauchery L."/>
            <person name="Girlanda M."/>
            <person name="Hayes R."/>
            <person name="Keri Z."/>
            <person name="LaButti K."/>
            <person name="Lipzen A."/>
            <person name="Lombard V."/>
            <person name="Magnuson J."/>
            <person name="Maillard F."/>
            <person name="Morin E."/>
            <person name="Murat C."/>
            <person name="Nolan M."/>
            <person name="Ohm R."/>
            <person name="Pangilinan J."/>
            <person name="Pereira M."/>
            <person name="Perotto S."/>
            <person name="Peter M."/>
            <person name="Riley R."/>
            <person name="Sitrit Y."/>
            <person name="Stielow B."/>
            <person name="Szollosi G."/>
            <person name="Zifcakova L."/>
            <person name="Stursova M."/>
            <person name="Spatafora J.W."/>
            <person name="Tedersoo L."/>
            <person name="Vaario L.-M."/>
            <person name="Yamada A."/>
            <person name="Yan M."/>
            <person name="Wang P."/>
            <person name="Xu J."/>
            <person name="Bruns T."/>
            <person name="Baldrian P."/>
            <person name="Vilgalys R."/>
            <person name="Henrissat B."/>
            <person name="Grigoriev I.V."/>
            <person name="Hibbett D."/>
            <person name="Nagy L.G."/>
            <person name="Martin F.M."/>
        </authorList>
    </citation>
    <scope>NUCLEOTIDE SEQUENCE</scope>
    <source>
        <strain evidence="2">Prilba</strain>
    </source>
</reference>
<dbReference type="PANTHER" id="PTHR48472:SF1">
    <property type="entry name" value="TC1-LIKE TRANSPOSASE DDE DOMAIN-CONTAINING PROTEIN"/>
    <property type="match status" value="1"/>
</dbReference>
<protein>
    <recommendedName>
        <fullName evidence="1">Paired domain-containing protein</fullName>
    </recommendedName>
</protein>
<name>A0A9P5TCQ1_9AGAM</name>
<sequence length="132" mass="15305">MVGNRRHITPSVKQQLVTMSAYILPCEISHVTQISKRTVNRVLRLQRRTGSVLQRPLQAGRPRTLNGLDIAYLEACIEWTPDMYLQELREELFQAREVDISVATIHRSLHRRGFSHKQVSGSHLQIFPSFMR</sequence>
<gene>
    <name evidence="2" type="ORF">DFH94DRAFT_624763</name>
</gene>
<dbReference type="PANTHER" id="PTHR48472">
    <property type="entry name" value="TC1-LIKE TRANSPOSASE DDE DOMAIN-CONTAINING PROTEIN"/>
    <property type="match status" value="1"/>
</dbReference>
<comment type="caution">
    <text evidence="2">The sequence shown here is derived from an EMBL/GenBank/DDBJ whole genome shotgun (WGS) entry which is preliminary data.</text>
</comment>
<evidence type="ECO:0000313" key="2">
    <source>
        <dbReference type="EMBL" id="KAF8485265.1"/>
    </source>
</evidence>
<organism evidence="2 3">
    <name type="scientific">Russula ochroleuca</name>
    <dbReference type="NCBI Taxonomy" id="152965"/>
    <lineage>
        <taxon>Eukaryota</taxon>
        <taxon>Fungi</taxon>
        <taxon>Dikarya</taxon>
        <taxon>Basidiomycota</taxon>
        <taxon>Agaricomycotina</taxon>
        <taxon>Agaricomycetes</taxon>
        <taxon>Russulales</taxon>
        <taxon>Russulaceae</taxon>
        <taxon>Russula</taxon>
    </lineage>
</organism>
<dbReference type="Proteomes" id="UP000759537">
    <property type="component" value="Unassembled WGS sequence"/>
</dbReference>
<dbReference type="EMBL" id="WHVB01000003">
    <property type="protein sequence ID" value="KAF8485265.1"/>
    <property type="molecule type" value="Genomic_DNA"/>
</dbReference>
<dbReference type="AlphaFoldDB" id="A0A9P5TCQ1"/>
<reference evidence="2" key="2">
    <citation type="journal article" date="2020" name="Nat. Commun.">
        <title>Large-scale genome sequencing of mycorrhizal fungi provides insights into the early evolution of symbiotic traits.</title>
        <authorList>
            <person name="Miyauchi S."/>
            <person name="Kiss E."/>
            <person name="Kuo A."/>
            <person name="Drula E."/>
            <person name="Kohler A."/>
            <person name="Sanchez-Garcia M."/>
            <person name="Morin E."/>
            <person name="Andreopoulos B."/>
            <person name="Barry K.W."/>
            <person name="Bonito G."/>
            <person name="Buee M."/>
            <person name="Carver A."/>
            <person name="Chen C."/>
            <person name="Cichocki N."/>
            <person name="Clum A."/>
            <person name="Culley D."/>
            <person name="Crous P.W."/>
            <person name="Fauchery L."/>
            <person name="Girlanda M."/>
            <person name="Hayes R.D."/>
            <person name="Keri Z."/>
            <person name="LaButti K."/>
            <person name="Lipzen A."/>
            <person name="Lombard V."/>
            <person name="Magnuson J."/>
            <person name="Maillard F."/>
            <person name="Murat C."/>
            <person name="Nolan M."/>
            <person name="Ohm R.A."/>
            <person name="Pangilinan J."/>
            <person name="Pereira M.F."/>
            <person name="Perotto S."/>
            <person name="Peter M."/>
            <person name="Pfister S."/>
            <person name="Riley R."/>
            <person name="Sitrit Y."/>
            <person name="Stielow J.B."/>
            <person name="Szollosi G."/>
            <person name="Zifcakova L."/>
            <person name="Stursova M."/>
            <person name="Spatafora J.W."/>
            <person name="Tedersoo L."/>
            <person name="Vaario L.M."/>
            <person name="Yamada A."/>
            <person name="Yan M."/>
            <person name="Wang P."/>
            <person name="Xu J."/>
            <person name="Bruns T."/>
            <person name="Baldrian P."/>
            <person name="Vilgalys R."/>
            <person name="Dunand C."/>
            <person name="Henrissat B."/>
            <person name="Grigoriev I.V."/>
            <person name="Hibbett D."/>
            <person name="Nagy L.G."/>
            <person name="Martin F.M."/>
        </authorList>
    </citation>
    <scope>NUCLEOTIDE SEQUENCE</scope>
    <source>
        <strain evidence="2">Prilba</strain>
    </source>
</reference>
<dbReference type="InterPro" id="IPR009057">
    <property type="entry name" value="Homeodomain-like_sf"/>
</dbReference>
<proteinExistence type="predicted"/>
<dbReference type="PROSITE" id="PS51057">
    <property type="entry name" value="PAIRED_2"/>
    <property type="match status" value="1"/>
</dbReference>
<dbReference type="GO" id="GO:0003677">
    <property type="term" value="F:DNA binding"/>
    <property type="evidence" value="ECO:0007669"/>
    <property type="project" value="InterPro"/>
</dbReference>
<keyword evidence="3" id="KW-1185">Reference proteome</keyword>
<dbReference type="Pfam" id="PF00292">
    <property type="entry name" value="PAX"/>
    <property type="match status" value="1"/>
</dbReference>
<accession>A0A9P5TCQ1</accession>
<evidence type="ECO:0000259" key="1">
    <source>
        <dbReference type="PROSITE" id="PS51057"/>
    </source>
</evidence>
<dbReference type="GO" id="GO:0006355">
    <property type="term" value="P:regulation of DNA-templated transcription"/>
    <property type="evidence" value="ECO:0007669"/>
    <property type="project" value="InterPro"/>
</dbReference>
<dbReference type="OrthoDB" id="2963563at2759"/>
<dbReference type="SUPFAM" id="SSF46689">
    <property type="entry name" value="Homeodomain-like"/>
    <property type="match status" value="1"/>
</dbReference>